<dbReference type="InterPro" id="IPR005944">
    <property type="entry name" value="Pro_iminopeptidase"/>
</dbReference>
<reference evidence="16" key="1">
    <citation type="submission" date="2017-05" db="EMBL/GenBank/DDBJ databases">
        <authorList>
            <person name="Barney B.M."/>
        </authorList>
    </citation>
    <scope>NUCLEOTIDE SEQUENCE [LARGE SCALE GENOMIC DNA]</scope>
    <source>
        <strain evidence="16">PSBB022</strain>
    </source>
</reference>
<dbReference type="Proteomes" id="UP000216101">
    <property type="component" value="Unassembled WGS sequence"/>
</dbReference>
<evidence type="ECO:0000259" key="14">
    <source>
        <dbReference type="Pfam" id="PF00561"/>
    </source>
</evidence>
<evidence type="ECO:0000256" key="1">
    <source>
        <dbReference type="ARBA" id="ARBA00001585"/>
    </source>
</evidence>
<dbReference type="NCBIfam" id="TIGR01249">
    <property type="entry name" value="pro_imino_pep_1"/>
    <property type="match status" value="1"/>
</dbReference>
<dbReference type="SUPFAM" id="SSF53474">
    <property type="entry name" value="alpha/beta-Hydrolases"/>
    <property type="match status" value="1"/>
</dbReference>
<dbReference type="PANTHER" id="PTHR43722:SF1">
    <property type="entry name" value="PROLINE IMINOPEPTIDASE"/>
    <property type="match status" value="1"/>
</dbReference>
<evidence type="ECO:0000256" key="4">
    <source>
        <dbReference type="ARBA" id="ARBA00012568"/>
    </source>
</evidence>
<evidence type="ECO:0000256" key="2">
    <source>
        <dbReference type="ARBA" id="ARBA00004496"/>
    </source>
</evidence>
<dbReference type="AlphaFoldDB" id="A0A266QBM5"/>
<evidence type="ECO:0000256" key="13">
    <source>
        <dbReference type="RuleBase" id="RU003421"/>
    </source>
</evidence>
<evidence type="ECO:0000256" key="5">
    <source>
        <dbReference type="ARBA" id="ARBA00021843"/>
    </source>
</evidence>
<organism evidence="15 16">
    <name type="scientific">Cellvibrio mixtus</name>
    <dbReference type="NCBI Taxonomy" id="39650"/>
    <lineage>
        <taxon>Bacteria</taxon>
        <taxon>Pseudomonadati</taxon>
        <taxon>Pseudomonadota</taxon>
        <taxon>Gammaproteobacteria</taxon>
        <taxon>Cellvibrionales</taxon>
        <taxon>Cellvibrionaceae</taxon>
        <taxon>Cellvibrio</taxon>
    </lineage>
</organism>
<comment type="catalytic activity">
    <reaction evidence="1 11 13">
        <text>Release of N-terminal proline from a peptide.</text>
        <dbReference type="EC" id="3.4.11.5"/>
    </reaction>
</comment>
<sequence>MQIFYPEIKPYQRHQIAVEAPHELYVDESGNPDGIPVLFVHGGPGAGCGKYDRRFFDPEVYRIVLFDQRGAGRSRPHAELNNNTTQKLVEDIEVIRTTLGIDKWVLFGGSWGSTLSLVYAQTYPERVMGLILRGIFLCRREDLLWFYQEGASRLFPDFWDDFIAQIPEAERGDMISAYYRQLIGENQIQQMSAAKTWAGWEGRTATLKPCQDVVDSFTEPHRALSLARIEAHYFMNNAFLEDNQILRDAHKLAGIPGMIVHGRYDVICPLDNAYALHKAWPGSELQIIREAGHASREPGIVDALIRATDDLAKKILQTSDRLA</sequence>
<dbReference type="Pfam" id="PF00561">
    <property type="entry name" value="Abhydrolase_1"/>
    <property type="match status" value="1"/>
</dbReference>
<dbReference type="InterPro" id="IPR002410">
    <property type="entry name" value="Peptidase_S33"/>
</dbReference>
<proteinExistence type="inferred from homology"/>
<accession>A0A266QBM5</accession>
<feature type="active site" description="Proton donor" evidence="12">
    <location>
        <position position="293"/>
    </location>
</feature>
<comment type="similarity">
    <text evidence="3 11 13">Belongs to the peptidase S33 family.</text>
</comment>
<evidence type="ECO:0000256" key="12">
    <source>
        <dbReference type="PIRSR" id="PIRSR006431-1"/>
    </source>
</evidence>
<dbReference type="PANTHER" id="PTHR43722">
    <property type="entry name" value="PROLINE IMINOPEPTIDASE"/>
    <property type="match status" value="1"/>
</dbReference>
<feature type="active site" evidence="12">
    <location>
        <position position="265"/>
    </location>
</feature>
<evidence type="ECO:0000256" key="7">
    <source>
        <dbReference type="ARBA" id="ARBA00022490"/>
    </source>
</evidence>
<evidence type="ECO:0000256" key="10">
    <source>
        <dbReference type="ARBA" id="ARBA00029605"/>
    </source>
</evidence>
<evidence type="ECO:0000256" key="8">
    <source>
        <dbReference type="ARBA" id="ARBA00022670"/>
    </source>
</evidence>
<evidence type="ECO:0000313" key="16">
    <source>
        <dbReference type="Proteomes" id="UP000216101"/>
    </source>
</evidence>
<keyword evidence="16" id="KW-1185">Reference proteome</keyword>
<dbReference type="GO" id="GO:0006508">
    <property type="term" value="P:proteolysis"/>
    <property type="evidence" value="ECO:0007669"/>
    <property type="project" value="UniProtKB-KW"/>
</dbReference>
<comment type="caution">
    <text evidence="15">The sequence shown here is derived from an EMBL/GenBank/DDBJ whole genome shotgun (WGS) entry which is preliminary data.</text>
</comment>
<feature type="domain" description="AB hydrolase-1" evidence="14">
    <location>
        <begin position="36"/>
        <end position="294"/>
    </location>
</feature>
<protein>
    <recommendedName>
        <fullName evidence="5 11">Proline iminopeptidase</fullName>
        <shortName evidence="11">PIP</shortName>
        <ecNumber evidence="4 11">3.4.11.5</ecNumber>
    </recommendedName>
    <alternativeName>
        <fullName evidence="10 11">Prolyl aminopeptidase</fullName>
    </alternativeName>
</protein>
<keyword evidence="9 11" id="KW-0378">Hydrolase</keyword>
<comment type="subcellular location">
    <subcellularLocation>
        <location evidence="2 11">Cytoplasm</location>
    </subcellularLocation>
</comment>
<dbReference type="eggNOG" id="COG0596">
    <property type="taxonomic scope" value="Bacteria"/>
</dbReference>
<dbReference type="GO" id="GO:0004177">
    <property type="term" value="F:aminopeptidase activity"/>
    <property type="evidence" value="ECO:0007669"/>
    <property type="project" value="UniProtKB-UniRule"/>
</dbReference>
<feature type="active site" description="Nucleophile" evidence="12">
    <location>
        <position position="110"/>
    </location>
</feature>
<dbReference type="PRINTS" id="PR00111">
    <property type="entry name" value="ABHYDROLASE"/>
</dbReference>
<dbReference type="STRING" id="1209072.GCA_000766945_02969"/>
<evidence type="ECO:0000313" key="15">
    <source>
        <dbReference type="EMBL" id="OZY87283.1"/>
    </source>
</evidence>
<keyword evidence="7 11" id="KW-0963">Cytoplasm</keyword>
<keyword evidence="6 11" id="KW-0031">Aminopeptidase</keyword>
<dbReference type="InterPro" id="IPR029058">
    <property type="entry name" value="AB_hydrolase_fold"/>
</dbReference>
<dbReference type="PRINTS" id="PR00793">
    <property type="entry name" value="PROAMNOPTASE"/>
</dbReference>
<keyword evidence="8 11" id="KW-0645">Protease</keyword>
<dbReference type="EC" id="3.4.11.5" evidence="4 11"/>
<dbReference type="RefSeq" id="WP_078044367.1">
    <property type="nucleotide sequence ID" value="NZ_NHNI01000001.1"/>
</dbReference>
<gene>
    <name evidence="15" type="ORF">CBP51_09975</name>
</gene>
<dbReference type="Gene3D" id="3.40.50.1820">
    <property type="entry name" value="alpha/beta hydrolase"/>
    <property type="match status" value="1"/>
</dbReference>
<dbReference type="InterPro" id="IPR000073">
    <property type="entry name" value="AB_hydrolase_1"/>
</dbReference>
<dbReference type="PIRSF" id="PIRSF006431">
    <property type="entry name" value="Pept_S33"/>
    <property type="match status" value="1"/>
</dbReference>
<name>A0A266QBM5_9GAMM</name>
<dbReference type="EMBL" id="NHNI01000001">
    <property type="protein sequence ID" value="OZY87283.1"/>
    <property type="molecule type" value="Genomic_DNA"/>
</dbReference>
<evidence type="ECO:0000256" key="11">
    <source>
        <dbReference type="PIRNR" id="PIRNR006431"/>
    </source>
</evidence>
<evidence type="ECO:0000256" key="3">
    <source>
        <dbReference type="ARBA" id="ARBA00010088"/>
    </source>
</evidence>
<evidence type="ECO:0000256" key="6">
    <source>
        <dbReference type="ARBA" id="ARBA00022438"/>
    </source>
</evidence>
<evidence type="ECO:0000256" key="9">
    <source>
        <dbReference type="ARBA" id="ARBA00022801"/>
    </source>
</evidence>
<dbReference type="GO" id="GO:0005737">
    <property type="term" value="C:cytoplasm"/>
    <property type="evidence" value="ECO:0007669"/>
    <property type="project" value="UniProtKB-SubCell"/>
</dbReference>